<dbReference type="Proteomes" id="UP001356080">
    <property type="component" value="Unassembled WGS sequence"/>
</dbReference>
<dbReference type="RefSeq" id="WP_237342743.1">
    <property type="nucleotide sequence ID" value="NZ_CP018622.1"/>
</dbReference>
<name>A0ABU7VJJ4_9BACI</name>
<evidence type="ECO:0000256" key="1">
    <source>
        <dbReference type="SAM" id="Phobius"/>
    </source>
</evidence>
<gene>
    <name evidence="2" type="ORF">V2W34_15255</name>
</gene>
<dbReference type="EMBL" id="JAZHPM010000030">
    <property type="protein sequence ID" value="MEF2293357.1"/>
    <property type="molecule type" value="Genomic_DNA"/>
</dbReference>
<protein>
    <submittedName>
        <fullName evidence="2">Zinc ribbon domain-containing protein</fullName>
    </submittedName>
</protein>
<evidence type="ECO:0000313" key="2">
    <source>
        <dbReference type="EMBL" id="MEF2293357.1"/>
    </source>
</evidence>
<comment type="caution">
    <text evidence="2">The sequence shown here is derived from an EMBL/GenBank/DDBJ whole genome shotgun (WGS) entry which is preliminary data.</text>
</comment>
<organism evidence="2 3">
    <name type="scientific">Virgibacillus dokdonensis</name>
    <dbReference type="NCBI Taxonomy" id="302167"/>
    <lineage>
        <taxon>Bacteria</taxon>
        <taxon>Bacillati</taxon>
        <taxon>Bacillota</taxon>
        <taxon>Bacilli</taxon>
        <taxon>Bacillales</taxon>
        <taxon>Bacillaceae</taxon>
        <taxon>Virgibacillus</taxon>
    </lineage>
</organism>
<accession>A0ABU7VJJ4</accession>
<keyword evidence="1" id="KW-1133">Transmembrane helix</keyword>
<feature type="transmembrane region" description="Helical" evidence="1">
    <location>
        <begin position="29"/>
        <end position="46"/>
    </location>
</feature>
<reference evidence="2 3" key="1">
    <citation type="submission" date="2024-01" db="EMBL/GenBank/DDBJ databases">
        <title>Survival strategy associated with biotechnological potential of Virgibacillus dokdonensis T4.6 isolated from salt-fermented shrimp paste.</title>
        <authorList>
            <person name="Doan T.V."/>
            <person name="Quach N.T."/>
            <person name="Phi Q.-T."/>
        </authorList>
    </citation>
    <scope>NUCLEOTIDE SEQUENCE [LARGE SCALE GENOMIC DNA]</scope>
    <source>
        <strain evidence="2 3">T4.6</strain>
    </source>
</reference>
<keyword evidence="3" id="KW-1185">Reference proteome</keyword>
<evidence type="ECO:0000313" key="3">
    <source>
        <dbReference type="Proteomes" id="UP001356080"/>
    </source>
</evidence>
<keyword evidence="1" id="KW-0812">Transmembrane</keyword>
<sequence length="367" mass="42369">MKCGRMLPEDRYHRLSSKPNFFKRWKSPILSTVILLFFVISLYVTLEMRTAKAKDYYTKGEEKVLDQDFKTAQSLFQDALDMKDNFQQAEISLAFMNQALSMEQTLQKTEQLLKEKKYTQALEILNESEKGLQDYNGEAVNKLVERVTKQRNKINIEKLRQALKQEPEIDQLKVLLWDAVSIETEEAEQLTATIREQIVNFVFAKASEQLKNNQFSDANLIVKDGLKYAPDSEKLLSLQTTVDKEKVAFETAQQSRIEQAMNTANKEQQMNESDAIKLKQIETTKDDQGNLVVKGQVQSVATIPINSIRVQYSITTDKGEAILTNEVYVYPEELYPEETGHFEFTHYDVNINQELTAEVETIAWYTK</sequence>
<proteinExistence type="predicted"/>
<keyword evidence="1" id="KW-0472">Membrane</keyword>